<dbReference type="EnsemblBacteria" id="ADF64738">
    <property type="protein sequence ID" value="ADF64738"/>
    <property type="gene ID" value="ECL_A050"/>
</dbReference>
<keyword evidence="1" id="KW-0614">Plasmid</keyword>
<dbReference type="KEGG" id="enc:ECL_A050"/>
<evidence type="ECO:0000313" key="1">
    <source>
        <dbReference type="EMBL" id="ADF64738.1"/>
    </source>
</evidence>
<sequence length="43" mass="4815">MAPSAAGFIMNPENQQRIREMIESGEFNGYTLVSGEDWQLPTV</sequence>
<protein>
    <submittedName>
        <fullName evidence="1">Uncharacterized protein</fullName>
    </submittedName>
</protein>
<dbReference type="HOGENOM" id="CLU_3233048_0_0_6"/>
<proteinExistence type="predicted"/>
<dbReference type="Proteomes" id="UP000002363">
    <property type="component" value="Plasmid pECL_A"/>
</dbReference>
<dbReference type="EMBL" id="CP001919">
    <property type="protein sequence ID" value="ADF64738.1"/>
    <property type="molecule type" value="Genomic_DNA"/>
</dbReference>
<reference evidence="1 2" key="1">
    <citation type="journal article" date="2010" name="J. Bacteriol.">
        <title>Complete genome sequence of Enterobacter cloacae subsp. cloacae type strain ATCC 13047.</title>
        <authorList>
            <person name="Ren Y."/>
            <person name="Ren Y."/>
            <person name="Zhou Z."/>
            <person name="Guo X."/>
            <person name="Li Y."/>
            <person name="Feng L."/>
            <person name="Wang L."/>
        </authorList>
    </citation>
    <scope>NUCLEOTIDE SEQUENCE [LARGE SCALE GENOMIC DNA]</scope>
    <source>
        <strain evidence="2">ATCC 13047 / DSM 30054 / NBRC 13535 / NCTC 10005 / WDCM 00083 / NCDC 279-56</strain>
        <plasmid evidence="1">pECL_A</plasmid>
    </source>
</reference>
<geneLocation type="plasmid" evidence="1 2">
    <name>pECL_A</name>
</geneLocation>
<gene>
    <name evidence="1" type="ordered locus">ECL_A050</name>
</gene>
<accession>A0A0H3CTZ5</accession>
<dbReference type="PATRIC" id="fig|716541.4.peg.45"/>
<dbReference type="AlphaFoldDB" id="A0A0H3CTZ5"/>
<name>A0A0H3CTZ5_ENTCC</name>
<organism evidence="1 2">
    <name type="scientific">Enterobacter cloacae subsp. cloacae (strain ATCC 13047 / DSM 30054 / NBRC 13535 / NCTC 10005 / WDCM 00083 / NCDC 279-56)</name>
    <dbReference type="NCBI Taxonomy" id="716541"/>
    <lineage>
        <taxon>Bacteria</taxon>
        <taxon>Pseudomonadati</taxon>
        <taxon>Pseudomonadota</taxon>
        <taxon>Gammaproteobacteria</taxon>
        <taxon>Enterobacterales</taxon>
        <taxon>Enterobacteriaceae</taxon>
        <taxon>Enterobacter</taxon>
        <taxon>Enterobacter cloacae complex</taxon>
    </lineage>
</organism>
<evidence type="ECO:0000313" key="2">
    <source>
        <dbReference type="Proteomes" id="UP000002363"/>
    </source>
</evidence>
<keyword evidence="2" id="KW-1185">Reference proteome</keyword>